<feature type="region of interest" description="Disordered" evidence="1">
    <location>
        <begin position="12"/>
        <end position="31"/>
    </location>
</feature>
<dbReference type="EMBL" id="CM002922">
    <property type="protein sequence ID" value="KGN65653.1"/>
    <property type="molecule type" value="Genomic_DNA"/>
</dbReference>
<evidence type="ECO:0000256" key="1">
    <source>
        <dbReference type="SAM" id="MobiDB-lite"/>
    </source>
</evidence>
<evidence type="ECO:0000313" key="2">
    <source>
        <dbReference type="EMBL" id="KGN65653.1"/>
    </source>
</evidence>
<reference evidence="2 3" key="2">
    <citation type="journal article" date="2009" name="PLoS ONE">
        <title>An integrated genetic and cytogenetic map of the cucumber genome.</title>
        <authorList>
            <person name="Ren Y."/>
            <person name="Zhang Z."/>
            <person name="Liu J."/>
            <person name="Staub J.E."/>
            <person name="Han Y."/>
            <person name="Cheng Z."/>
            <person name="Li X."/>
            <person name="Lu J."/>
            <person name="Miao H."/>
            <person name="Kang H."/>
            <person name="Xie B."/>
            <person name="Gu X."/>
            <person name="Wang X."/>
            <person name="Du Y."/>
            <person name="Jin W."/>
            <person name="Huang S."/>
        </authorList>
    </citation>
    <scope>NUCLEOTIDE SEQUENCE [LARGE SCALE GENOMIC DNA]</scope>
    <source>
        <strain evidence="3">cv. 9930</strain>
    </source>
</reference>
<name>A0A0A0LV64_CUCSA</name>
<sequence length="110" mass="12517">MKNLLQKSIALAKNEQEHTAETPYLSPSRDPISLAHQLKGASMKNKRRWRSCGSRRRNIDGSSTGDEVSDESAEYFFSHESRQSCGINKALKNLSFDTTAFWWKGRDLPL</sequence>
<gene>
    <name evidence="2" type="ORF">Csa_1G479100</name>
</gene>
<feature type="region of interest" description="Disordered" evidence="1">
    <location>
        <begin position="41"/>
        <end position="69"/>
    </location>
</feature>
<dbReference type="AlphaFoldDB" id="A0A0A0LV64"/>
<reference evidence="2 3" key="1">
    <citation type="journal article" date="2009" name="Nat. Genet.">
        <title>The genome of the cucumber, Cucumis sativus L.</title>
        <authorList>
            <person name="Huang S."/>
            <person name="Li R."/>
            <person name="Zhang Z."/>
            <person name="Li L."/>
            <person name="Gu X."/>
            <person name="Fan W."/>
            <person name="Lucas W.J."/>
            <person name="Wang X."/>
            <person name="Xie B."/>
            <person name="Ni P."/>
            <person name="Ren Y."/>
            <person name="Zhu H."/>
            <person name="Li J."/>
            <person name="Lin K."/>
            <person name="Jin W."/>
            <person name="Fei Z."/>
            <person name="Li G."/>
            <person name="Staub J."/>
            <person name="Kilian A."/>
            <person name="van der Vossen E.A."/>
            <person name="Wu Y."/>
            <person name="Guo J."/>
            <person name="He J."/>
            <person name="Jia Z."/>
            <person name="Ren Y."/>
            <person name="Tian G."/>
            <person name="Lu Y."/>
            <person name="Ruan J."/>
            <person name="Qian W."/>
            <person name="Wang M."/>
            <person name="Huang Q."/>
            <person name="Li B."/>
            <person name="Xuan Z."/>
            <person name="Cao J."/>
            <person name="Asan"/>
            <person name="Wu Z."/>
            <person name="Zhang J."/>
            <person name="Cai Q."/>
            <person name="Bai Y."/>
            <person name="Zhao B."/>
            <person name="Han Y."/>
            <person name="Li Y."/>
            <person name="Li X."/>
            <person name="Wang S."/>
            <person name="Shi Q."/>
            <person name="Liu S."/>
            <person name="Cho W.K."/>
            <person name="Kim J.Y."/>
            <person name="Xu Y."/>
            <person name="Heller-Uszynska K."/>
            <person name="Miao H."/>
            <person name="Cheng Z."/>
            <person name="Zhang S."/>
            <person name="Wu J."/>
            <person name="Yang Y."/>
            <person name="Kang H."/>
            <person name="Li M."/>
            <person name="Liang H."/>
            <person name="Ren X."/>
            <person name="Shi Z."/>
            <person name="Wen M."/>
            <person name="Jian M."/>
            <person name="Yang H."/>
            <person name="Zhang G."/>
            <person name="Yang Z."/>
            <person name="Chen R."/>
            <person name="Liu S."/>
            <person name="Li J."/>
            <person name="Ma L."/>
            <person name="Liu H."/>
            <person name="Zhou Y."/>
            <person name="Zhao J."/>
            <person name="Fang X."/>
            <person name="Li G."/>
            <person name="Fang L."/>
            <person name="Li Y."/>
            <person name="Liu D."/>
            <person name="Zheng H."/>
            <person name="Zhang Y."/>
            <person name="Qin N."/>
            <person name="Li Z."/>
            <person name="Yang G."/>
            <person name="Yang S."/>
            <person name="Bolund L."/>
            <person name="Kristiansen K."/>
            <person name="Zheng H."/>
            <person name="Li S."/>
            <person name="Zhang X."/>
            <person name="Yang H."/>
            <person name="Wang J."/>
            <person name="Sun R."/>
            <person name="Zhang B."/>
            <person name="Jiang S."/>
            <person name="Wang J."/>
            <person name="Du Y."/>
            <person name="Li S."/>
        </authorList>
    </citation>
    <scope>NUCLEOTIDE SEQUENCE [LARGE SCALE GENOMIC DNA]</scope>
    <source>
        <strain evidence="3">cv. 9930</strain>
    </source>
</reference>
<accession>A0A0A0LV64</accession>
<organism evidence="2 3">
    <name type="scientific">Cucumis sativus</name>
    <name type="common">Cucumber</name>
    <dbReference type="NCBI Taxonomy" id="3659"/>
    <lineage>
        <taxon>Eukaryota</taxon>
        <taxon>Viridiplantae</taxon>
        <taxon>Streptophyta</taxon>
        <taxon>Embryophyta</taxon>
        <taxon>Tracheophyta</taxon>
        <taxon>Spermatophyta</taxon>
        <taxon>Magnoliopsida</taxon>
        <taxon>eudicotyledons</taxon>
        <taxon>Gunneridae</taxon>
        <taxon>Pentapetalae</taxon>
        <taxon>rosids</taxon>
        <taxon>fabids</taxon>
        <taxon>Cucurbitales</taxon>
        <taxon>Cucurbitaceae</taxon>
        <taxon>Benincaseae</taxon>
        <taxon>Cucumis</taxon>
    </lineage>
</organism>
<reference evidence="2 3" key="3">
    <citation type="journal article" date="2010" name="BMC Genomics">
        <title>Transcriptome sequencing and comparative analysis of cucumber flowers with different sex types.</title>
        <authorList>
            <person name="Guo S."/>
            <person name="Zheng Y."/>
            <person name="Joung J.G."/>
            <person name="Liu S."/>
            <person name="Zhang Z."/>
            <person name="Crasta O.R."/>
            <person name="Sobral B.W."/>
            <person name="Xu Y."/>
            <person name="Huang S."/>
            <person name="Fei Z."/>
        </authorList>
    </citation>
    <scope>NUCLEOTIDE SEQUENCE [LARGE SCALE GENOMIC DNA]</scope>
    <source>
        <strain evidence="3">cv. 9930</strain>
    </source>
</reference>
<keyword evidence="3" id="KW-1185">Reference proteome</keyword>
<dbReference type="Gramene" id="KGN65653">
    <property type="protein sequence ID" value="KGN65653"/>
    <property type="gene ID" value="Csa_1G479100"/>
</dbReference>
<reference evidence="2 3" key="4">
    <citation type="journal article" date="2011" name="BMC Genomics">
        <title>RNA-Seq improves annotation of protein-coding genes in the cucumber genome.</title>
        <authorList>
            <person name="Li Z."/>
            <person name="Zhang Z."/>
            <person name="Yan P."/>
            <person name="Huang S."/>
            <person name="Fei Z."/>
            <person name="Lin K."/>
        </authorList>
    </citation>
    <scope>NUCLEOTIDE SEQUENCE [LARGE SCALE GENOMIC DNA]</scope>
    <source>
        <strain evidence="3">cv. 9930</strain>
    </source>
</reference>
<evidence type="ECO:0000313" key="3">
    <source>
        <dbReference type="Proteomes" id="UP000029981"/>
    </source>
</evidence>
<protein>
    <submittedName>
        <fullName evidence="2">Uncharacterized protein</fullName>
    </submittedName>
</protein>
<proteinExistence type="predicted"/>
<feature type="compositionally biased region" description="Basic residues" evidence="1">
    <location>
        <begin position="44"/>
        <end position="56"/>
    </location>
</feature>
<dbReference type="Proteomes" id="UP000029981">
    <property type="component" value="Chromosome 1"/>
</dbReference>